<evidence type="ECO:0000313" key="1">
    <source>
        <dbReference type="EMBL" id="MBW4464213.1"/>
    </source>
</evidence>
<organism evidence="1 2">
    <name type="scientific">Pegethrix bostrychoides GSE-TBD4-15B</name>
    <dbReference type="NCBI Taxonomy" id="2839662"/>
    <lineage>
        <taxon>Bacteria</taxon>
        <taxon>Bacillati</taxon>
        <taxon>Cyanobacteriota</taxon>
        <taxon>Cyanophyceae</taxon>
        <taxon>Oculatellales</taxon>
        <taxon>Oculatellaceae</taxon>
        <taxon>Pegethrix</taxon>
    </lineage>
</organism>
<sequence>MLKRFEELSRTVRNLHSVIDLLKSMGQNTDSVFDIEDNFRGSNQMKVCVDRVKAIPEARALMESRYLGPAMDLEALSQLSRGTLGHTYATVMKALDYDPNFFRQREIETDEDWLTMRLRKTHDLVHLVTGFGPTGGELGVLSIQAVQIGYPSSVVLQVASMGMALKQQPERLADVTQQAARGMGMAIQMKPLIAQRWEDGWDKTVHQWREDLNITDPVIDEPYSLKNRLPDLDLDW</sequence>
<comment type="caution">
    <text evidence="1">The sequence shown here is derived from an EMBL/GenBank/DDBJ whole genome shotgun (WGS) entry which is preliminary data.</text>
</comment>
<name>A0A951P760_9CYAN</name>
<dbReference type="GO" id="GO:0006744">
    <property type="term" value="P:ubiquinone biosynthetic process"/>
    <property type="evidence" value="ECO:0007669"/>
    <property type="project" value="InterPro"/>
</dbReference>
<evidence type="ECO:0000313" key="2">
    <source>
        <dbReference type="Proteomes" id="UP000707356"/>
    </source>
</evidence>
<dbReference type="PANTHER" id="PTHR12922:SF7">
    <property type="entry name" value="UBIQUINONE BIOSYNTHESIS PROTEIN COQ4 HOMOLOG, MITOCHONDRIAL"/>
    <property type="match status" value="1"/>
</dbReference>
<gene>
    <name evidence="1" type="ORF">KME07_02080</name>
</gene>
<proteinExistence type="predicted"/>
<accession>A0A951P760</accession>
<dbReference type="Pfam" id="PF05019">
    <property type="entry name" value="Coq4"/>
    <property type="match status" value="1"/>
</dbReference>
<dbReference type="PANTHER" id="PTHR12922">
    <property type="entry name" value="UBIQUINONE BIOSYNTHESIS PROTEIN"/>
    <property type="match status" value="1"/>
</dbReference>
<reference evidence="1" key="2">
    <citation type="journal article" date="2022" name="Microbiol. Resour. Announc.">
        <title>Metagenome Sequencing to Explore Phylogenomics of Terrestrial Cyanobacteria.</title>
        <authorList>
            <person name="Ward R.D."/>
            <person name="Stajich J.E."/>
            <person name="Johansen J.R."/>
            <person name="Huntemann M."/>
            <person name="Clum A."/>
            <person name="Foster B."/>
            <person name="Foster B."/>
            <person name="Roux S."/>
            <person name="Palaniappan K."/>
            <person name="Varghese N."/>
            <person name="Mukherjee S."/>
            <person name="Reddy T.B.K."/>
            <person name="Daum C."/>
            <person name="Copeland A."/>
            <person name="Chen I.A."/>
            <person name="Ivanova N.N."/>
            <person name="Kyrpides N.C."/>
            <person name="Shapiro N."/>
            <person name="Eloe-Fadrosh E.A."/>
            <person name="Pietrasiak N."/>
        </authorList>
    </citation>
    <scope>NUCLEOTIDE SEQUENCE</scope>
    <source>
        <strain evidence="1">GSE-TBD4-15B</strain>
    </source>
</reference>
<keyword evidence="1" id="KW-0830">Ubiquinone</keyword>
<dbReference type="InterPro" id="IPR007715">
    <property type="entry name" value="Coq4"/>
</dbReference>
<dbReference type="AlphaFoldDB" id="A0A951P760"/>
<protein>
    <submittedName>
        <fullName evidence="1">Ubiquinone biosynthesis protein</fullName>
    </submittedName>
</protein>
<dbReference type="EMBL" id="JAHHHV010000008">
    <property type="protein sequence ID" value="MBW4464213.1"/>
    <property type="molecule type" value="Genomic_DNA"/>
</dbReference>
<reference evidence="1" key="1">
    <citation type="submission" date="2021-05" db="EMBL/GenBank/DDBJ databases">
        <authorList>
            <person name="Pietrasiak N."/>
            <person name="Ward R."/>
            <person name="Stajich J.E."/>
            <person name="Kurbessoian T."/>
        </authorList>
    </citation>
    <scope>NUCLEOTIDE SEQUENCE</scope>
    <source>
        <strain evidence="1">GSE-TBD4-15B</strain>
    </source>
</reference>
<dbReference type="Proteomes" id="UP000707356">
    <property type="component" value="Unassembled WGS sequence"/>
</dbReference>